<dbReference type="HOGENOM" id="CLU_586985_0_0_1"/>
<evidence type="ECO:0000256" key="2">
    <source>
        <dbReference type="ARBA" id="ARBA00022840"/>
    </source>
</evidence>
<dbReference type="SUPFAM" id="SSF52540">
    <property type="entry name" value="P-loop containing nucleoside triphosphate hydrolases"/>
    <property type="match status" value="1"/>
</dbReference>
<keyword evidence="1" id="KW-0547">Nucleotide-binding</keyword>
<evidence type="ECO:0000256" key="3">
    <source>
        <dbReference type="ARBA" id="ARBA00025768"/>
    </source>
</evidence>
<dbReference type="AlphaFoldDB" id="N6T746"/>
<evidence type="ECO:0000256" key="5">
    <source>
        <dbReference type="SAM" id="MobiDB-lite"/>
    </source>
</evidence>
<dbReference type="Pfam" id="PF08433">
    <property type="entry name" value="KTI12"/>
    <property type="match status" value="1"/>
</dbReference>
<evidence type="ECO:0000256" key="1">
    <source>
        <dbReference type="ARBA" id="ARBA00022741"/>
    </source>
</evidence>
<organism evidence="6">
    <name type="scientific">Dendroctonus ponderosae</name>
    <name type="common">Mountain pine beetle</name>
    <dbReference type="NCBI Taxonomy" id="77166"/>
    <lineage>
        <taxon>Eukaryota</taxon>
        <taxon>Metazoa</taxon>
        <taxon>Ecdysozoa</taxon>
        <taxon>Arthropoda</taxon>
        <taxon>Hexapoda</taxon>
        <taxon>Insecta</taxon>
        <taxon>Pterygota</taxon>
        <taxon>Neoptera</taxon>
        <taxon>Endopterygota</taxon>
        <taxon>Coleoptera</taxon>
        <taxon>Polyphaga</taxon>
        <taxon>Cucujiformia</taxon>
        <taxon>Curculionidae</taxon>
        <taxon>Scolytinae</taxon>
        <taxon>Dendroctonus</taxon>
    </lineage>
</organism>
<reference evidence="6" key="1">
    <citation type="journal article" date="2013" name="Genome Biol.">
        <title>Draft genome of the mountain pine beetle, Dendroctonus ponderosae Hopkins, a major forest pest.</title>
        <authorList>
            <person name="Keeling C.I."/>
            <person name="Yuen M.M."/>
            <person name="Liao N.Y."/>
            <person name="Docking T.R."/>
            <person name="Chan S.K."/>
            <person name="Taylor G.A."/>
            <person name="Palmquist D.L."/>
            <person name="Jackman S.D."/>
            <person name="Nguyen A."/>
            <person name="Li M."/>
            <person name="Henderson H."/>
            <person name="Janes J.K."/>
            <person name="Zhao Y."/>
            <person name="Pandoh P."/>
            <person name="Moore R."/>
            <person name="Sperling F.A."/>
            <person name="Huber D.P."/>
            <person name="Birol I."/>
            <person name="Jones S.J."/>
            <person name="Bohlmann J."/>
        </authorList>
    </citation>
    <scope>NUCLEOTIDE SEQUENCE</scope>
</reference>
<feature type="compositionally biased region" description="Low complexity" evidence="5">
    <location>
        <begin position="377"/>
        <end position="398"/>
    </location>
</feature>
<dbReference type="EMBL" id="KB740993">
    <property type="protein sequence ID" value="ENN76039.1"/>
    <property type="molecule type" value="Genomic_DNA"/>
</dbReference>
<dbReference type="FunFam" id="3.40.50.300:FF:000827">
    <property type="entry name" value="KTI12 chromatin-associated homolog"/>
    <property type="match status" value="1"/>
</dbReference>
<dbReference type="InterPro" id="IPR027417">
    <property type="entry name" value="P-loop_NTPase"/>
</dbReference>
<proteinExistence type="inferred from homology"/>
<feature type="non-terminal residue" evidence="6">
    <location>
        <position position="1"/>
    </location>
</feature>
<protein>
    <recommendedName>
        <fullName evidence="4">Protein KTI12 homolog</fullName>
    </recommendedName>
</protein>
<dbReference type="OrthoDB" id="6783084at2759"/>
<evidence type="ECO:0000313" key="6">
    <source>
        <dbReference type="EMBL" id="ENN76039.1"/>
    </source>
</evidence>
<comment type="similarity">
    <text evidence="3">Belongs to the KTI12 family.</text>
</comment>
<keyword evidence="2" id="KW-0067">ATP-binding</keyword>
<dbReference type="Gene3D" id="3.40.50.300">
    <property type="entry name" value="P-loop containing nucleotide triphosphate hydrolases"/>
    <property type="match status" value="1"/>
</dbReference>
<dbReference type="GO" id="GO:0006357">
    <property type="term" value="P:regulation of transcription by RNA polymerase II"/>
    <property type="evidence" value="ECO:0007669"/>
    <property type="project" value="UniProtKB-ARBA"/>
</dbReference>
<sequence length="466" mass="50731">MPLIILTGVPCSGKTTRADELKLFFEEQGKQVHIISECDQIGKAGFDKNDFYADSNKEKHIRGLLKSEMLKLISPANVVILDALNYIKGYRYELFCGTKTNRSTQCTIHTEINREQAWTFNENRPNVQEKYNRAMFDALVMRYEDPDGKNRWDSPLFTVYPETDIDKPAIYSSLFKKAPPKPNLSTQNAPLSSTNYLYDLDRITKSITDLLIAAKNNGTEGQLAVPGSTESMDVPQVSVHQLVLLRRQYITYSKMHTPDVDRIPDLFVQYLRTSLQQSPGQYVPKSFYIIDQFGHQSNPIFIRNRRNIMNPLFRIKRGNEGGGYASASSHASASASSGGGGPTYYGDYVPSVAHDPSGIIGQVQNLLNTIPGASGTGAQSFASSSSSSNAGNGAAGPSSGQGYGGLGSGHDAGYQGPVLFSRIGEAEGTGIHVSGQAAGNKGAFASTSSRIDDQGKIKYSVQSGKY</sequence>
<evidence type="ECO:0000256" key="4">
    <source>
        <dbReference type="ARBA" id="ARBA00026170"/>
    </source>
</evidence>
<accession>N6T746</accession>
<dbReference type="GO" id="GO:0005524">
    <property type="term" value="F:ATP binding"/>
    <property type="evidence" value="ECO:0007669"/>
    <property type="project" value="UniProtKB-KW"/>
</dbReference>
<gene>
    <name evidence="6" type="ORF">YQE_07412</name>
</gene>
<dbReference type="PANTHER" id="PTHR12435">
    <property type="match status" value="1"/>
</dbReference>
<dbReference type="InterPro" id="IPR013641">
    <property type="entry name" value="KTI12/PSTK"/>
</dbReference>
<feature type="compositionally biased region" description="Gly residues" evidence="5">
    <location>
        <begin position="399"/>
        <end position="408"/>
    </location>
</feature>
<dbReference type="GO" id="GO:0006400">
    <property type="term" value="P:tRNA modification"/>
    <property type="evidence" value="ECO:0007669"/>
    <property type="project" value="UniProtKB-ARBA"/>
</dbReference>
<name>N6T746_DENPD</name>
<feature type="region of interest" description="Disordered" evidence="5">
    <location>
        <begin position="377"/>
        <end position="408"/>
    </location>
</feature>